<dbReference type="InterPro" id="IPR036366">
    <property type="entry name" value="PGBDSf"/>
</dbReference>
<keyword evidence="4" id="KW-1185">Reference proteome</keyword>
<protein>
    <submittedName>
        <fullName evidence="3">Peptidoglycan-binding protein</fullName>
    </submittedName>
</protein>
<evidence type="ECO:0000313" key="3">
    <source>
        <dbReference type="EMBL" id="MFC7217404.1"/>
    </source>
</evidence>
<evidence type="ECO:0000313" key="4">
    <source>
        <dbReference type="Proteomes" id="UP001596413"/>
    </source>
</evidence>
<sequence length="172" mass="18288">MSLRRKTATAAMVIALGAGAALTASPASASNSYNGLAYVQGSGTFTDDWQDEGRLSTGENTYSNATCLWQKILWAEGKLAWNSIDGIFGPATQSATKIWQTLHGTDDDGVVGSGTFTRAGYHLIDSNGDGAVDTYRGSSNSFLVSRDADGHYLFYDRTGAKRAAGYNYRTCA</sequence>
<feature type="chain" id="PRO_5046990297" evidence="1">
    <location>
        <begin position="30"/>
        <end position="172"/>
    </location>
</feature>
<dbReference type="Proteomes" id="UP001596413">
    <property type="component" value="Unassembled WGS sequence"/>
</dbReference>
<dbReference type="RefSeq" id="WP_386412074.1">
    <property type="nucleotide sequence ID" value="NZ_JBHSZO010000004.1"/>
</dbReference>
<reference evidence="4" key="1">
    <citation type="journal article" date="2019" name="Int. J. Syst. Evol. Microbiol.">
        <title>The Global Catalogue of Microorganisms (GCM) 10K type strain sequencing project: providing services to taxonomists for standard genome sequencing and annotation.</title>
        <authorList>
            <consortium name="The Broad Institute Genomics Platform"/>
            <consortium name="The Broad Institute Genome Sequencing Center for Infectious Disease"/>
            <person name="Wu L."/>
            <person name="Ma J."/>
        </authorList>
    </citation>
    <scope>NUCLEOTIDE SEQUENCE [LARGE SCALE GENOMIC DNA]</scope>
    <source>
        <strain evidence="4">CGMCC 1.13681</strain>
    </source>
</reference>
<accession>A0ABW2G9H4</accession>
<comment type="caution">
    <text evidence="3">The sequence shown here is derived from an EMBL/GenBank/DDBJ whole genome shotgun (WGS) entry which is preliminary data.</text>
</comment>
<dbReference type="InterPro" id="IPR002477">
    <property type="entry name" value="Peptidoglycan-bd-like"/>
</dbReference>
<dbReference type="SUPFAM" id="SSF47090">
    <property type="entry name" value="PGBD-like"/>
    <property type="match status" value="1"/>
</dbReference>
<keyword evidence="1" id="KW-0732">Signal</keyword>
<dbReference type="Gene3D" id="1.10.101.10">
    <property type="entry name" value="PGBD-like superfamily/PGBD"/>
    <property type="match status" value="1"/>
</dbReference>
<evidence type="ECO:0000259" key="2">
    <source>
        <dbReference type="Pfam" id="PF01471"/>
    </source>
</evidence>
<dbReference type="InterPro" id="IPR036365">
    <property type="entry name" value="PGBD-like_sf"/>
</dbReference>
<evidence type="ECO:0000256" key="1">
    <source>
        <dbReference type="SAM" id="SignalP"/>
    </source>
</evidence>
<name>A0ABW2G9H4_9ACTN</name>
<gene>
    <name evidence="3" type="ORF">ACFQLX_04345</name>
</gene>
<feature type="signal peptide" evidence="1">
    <location>
        <begin position="1"/>
        <end position="29"/>
    </location>
</feature>
<feature type="domain" description="Peptidoglycan binding-like" evidence="2">
    <location>
        <begin position="70"/>
        <end position="117"/>
    </location>
</feature>
<organism evidence="3 4">
    <name type="scientific">Streptomyces polyrhachis</name>
    <dbReference type="NCBI Taxonomy" id="1282885"/>
    <lineage>
        <taxon>Bacteria</taxon>
        <taxon>Bacillati</taxon>
        <taxon>Actinomycetota</taxon>
        <taxon>Actinomycetes</taxon>
        <taxon>Kitasatosporales</taxon>
        <taxon>Streptomycetaceae</taxon>
        <taxon>Streptomyces</taxon>
    </lineage>
</organism>
<proteinExistence type="predicted"/>
<dbReference type="Pfam" id="PF01471">
    <property type="entry name" value="PG_binding_1"/>
    <property type="match status" value="1"/>
</dbReference>
<dbReference type="EMBL" id="JBHSZO010000004">
    <property type="protein sequence ID" value="MFC7217404.1"/>
    <property type="molecule type" value="Genomic_DNA"/>
</dbReference>